<organism evidence="5 6">
    <name type="scientific">Artemisia annua</name>
    <name type="common">Sweet wormwood</name>
    <dbReference type="NCBI Taxonomy" id="35608"/>
    <lineage>
        <taxon>Eukaryota</taxon>
        <taxon>Viridiplantae</taxon>
        <taxon>Streptophyta</taxon>
        <taxon>Embryophyta</taxon>
        <taxon>Tracheophyta</taxon>
        <taxon>Spermatophyta</taxon>
        <taxon>Magnoliopsida</taxon>
        <taxon>eudicotyledons</taxon>
        <taxon>Gunneridae</taxon>
        <taxon>Pentapetalae</taxon>
        <taxon>asterids</taxon>
        <taxon>campanulids</taxon>
        <taxon>Asterales</taxon>
        <taxon>Asteraceae</taxon>
        <taxon>Asteroideae</taxon>
        <taxon>Anthemideae</taxon>
        <taxon>Artemisiinae</taxon>
        <taxon>Artemisia</taxon>
    </lineage>
</organism>
<feature type="region of interest" description="Disordered" evidence="4">
    <location>
        <begin position="96"/>
        <end position="144"/>
    </location>
</feature>
<feature type="compositionally biased region" description="Basic residues" evidence="4">
    <location>
        <begin position="104"/>
        <end position="122"/>
    </location>
</feature>
<dbReference type="InterPro" id="IPR038380">
    <property type="entry name" value="Ribosomal_bS21_sf"/>
</dbReference>
<feature type="compositionally biased region" description="Basic and acidic residues" evidence="4">
    <location>
        <begin position="126"/>
        <end position="138"/>
    </location>
</feature>
<dbReference type="STRING" id="35608.A0A2U1KFQ1"/>
<keyword evidence="6" id="KW-1185">Reference proteome</keyword>
<keyword evidence="2" id="KW-0689">Ribosomal protein</keyword>
<name>A0A2U1KFQ1_ARTAN</name>
<evidence type="ECO:0000313" key="6">
    <source>
        <dbReference type="Proteomes" id="UP000245207"/>
    </source>
</evidence>
<feature type="compositionally biased region" description="Low complexity" evidence="4">
    <location>
        <begin position="1"/>
        <end position="26"/>
    </location>
</feature>
<accession>A0A2U1KFQ1</accession>
<sequence>MASLLHSLSSLSLSSPQQQPTTLTFPTQPPPLTAMISSNAQSVMFPSLAYSNILFFKRPYNVHVTVYDDDTEESLISKFRQKVFRANIIQESKRRRFFESNQEKRKRKTRDAARRRSRRRPRPPTAKKEDAPRKKRADDEQDNWDVIDVEVPYCE</sequence>
<evidence type="ECO:0000256" key="3">
    <source>
        <dbReference type="ARBA" id="ARBA00023274"/>
    </source>
</evidence>
<comment type="similarity">
    <text evidence="1">Belongs to the bacterial ribosomal protein bS21 family.</text>
</comment>
<dbReference type="PANTHER" id="PTHR21109">
    <property type="entry name" value="MITOCHONDRIAL 28S RIBOSOMAL PROTEIN S21"/>
    <property type="match status" value="1"/>
</dbReference>
<dbReference type="EMBL" id="PKPP01019715">
    <property type="protein sequence ID" value="PWA35616.1"/>
    <property type="molecule type" value="Genomic_DNA"/>
</dbReference>
<dbReference type="Pfam" id="PF01165">
    <property type="entry name" value="Ribosomal_S21"/>
    <property type="match status" value="1"/>
</dbReference>
<dbReference type="NCBIfam" id="TIGR00030">
    <property type="entry name" value="S21p"/>
    <property type="match status" value="1"/>
</dbReference>
<evidence type="ECO:0000256" key="4">
    <source>
        <dbReference type="SAM" id="MobiDB-lite"/>
    </source>
</evidence>
<evidence type="ECO:0000313" key="5">
    <source>
        <dbReference type="EMBL" id="PWA35616.1"/>
    </source>
</evidence>
<comment type="caution">
    <text evidence="5">The sequence shown here is derived from an EMBL/GenBank/DDBJ whole genome shotgun (WGS) entry which is preliminary data.</text>
</comment>
<gene>
    <name evidence="5" type="ORF">CTI12_AA607920</name>
</gene>
<dbReference type="InterPro" id="IPR001911">
    <property type="entry name" value="Ribosomal_bS21"/>
</dbReference>
<dbReference type="GO" id="GO:1990904">
    <property type="term" value="C:ribonucleoprotein complex"/>
    <property type="evidence" value="ECO:0007669"/>
    <property type="project" value="UniProtKB-KW"/>
</dbReference>
<dbReference type="PANTHER" id="PTHR21109:SF27">
    <property type="entry name" value="30S RIBOSOMAL PROTEIN S21, CHLOROPLASTIC"/>
    <property type="match status" value="1"/>
</dbReference>
<dbReference type="Proteomes" id="UP000245207">
    <property type="component" value="Unassembled WGS sequence"/>
</dbReference>
<proteinExistence type="inferred from homology"/>
<dbReference type="GO" id="GO:0006412">
    <property type="term" value="P:translation"/>
    <property type="evidence" value="ECO:0007669"/>
    <property type="project" value="InterPro"/>
</dbReference>
<evidence type="ECO:0000256" key="1">
    <source>
        <dbReference type="ARBA" id="ARBA00006640"/>
    </source>
</evidence>
<feature type="region of interest" description="Disordered" evidence="4">
    <location>
        <begin position="1"/>
        <end position="28"/>
    </location>
</feature>
<protein>
    <recommendedName>
        <fullName evidence="7">Ribosomal protein S21</fullName>
    </recommendedName>
</protein>
<reference evidence="5 6" key="1">
    <citation type="journal article" date="2018" name="Mol. Plant">
        <title>The genome of Artemisia annua provides insight into the evolution of Asteraceae family and artemisinin biosynthesis.</title>
        <authorList>
            <person name="Shen Q."/>
            <person name="Zhang L."/>
            <person name="Liao Z."/>
            <person name="Wang S."/>
            <person name="Yan T."/>
            <person name="Shi P."/>
            <person name="Liu M."/>
            <person name="Fu X."/>
            <person name="Pan Q."/>
            <person name="Wang Y."/>
            <person name="Lv Z."/>
            <person name="Lu X."/>
            <person name="Zhang F."/>
            <person name="Jiang W."/>
            <person name="Ma Y."/>
            <person name="Chen M."/>
            <person name="Hao X."/>
            <person name="Li L."/>
            <person name="Tang Y."/>
            <person name="Lv G."/>
            <person name="Zhou Y."/>
            <person name="Sun X."/>
            <person name="Brodelius P.E."/>
            <person name="Rose J.K.C."/>
            <person name="Tang K."/>
        </authorList>
    </citation>
    <scope>NUCLEOTIDE SEQUENCE [LARGE SCALE GENOMIC DNA]</scope>
    <source>
        <strain evidence="6">cv. Huhao1</strain>
        <tissue evidence="5">Leaf</tissue>
    </source>
</reference>
<dbReference type="GO" id="GO:0005840">
    <property type="term" value="C:ribosome"/>
    <property type="evidence" value="ECO:0007669"/>
    <property type="project" value="UniProtKB-KW"/>
</dbReference>
<dbReference type="Gene3D" id="1.20.5.1150">
    <property type="entry name" value="Ribosomal protein S8"/>
    <property type="match status" value="1"/>
</dbReference>
<keyword evidence="3" id="KW-0687">Ribonucleoprotein</keyword>
<dbReference type="AlphaFoldDB" id="A0A2U1KFQ1"/>
<evidence type="ECO:0008006" key="7">
    <source>
        <dbReference type="Google" id="ProtNLM"/>
    </source>
</evidence>
<evidence type="ECO:0000256" key="2">
    <source>
        <dbReference type="ARBA" id="ARBA00022980"/>
    </source>
</evidence>
<dbReference type="GO" id="GO:0003735">
    <property type="term" value="F:structural constituent of ribosome"/>
    <property type="evidence" value="ECO:0007669"/>
    <property type="project" value="InterPro"/>
</dbReference>
<dbReference type="OrthoDB" id="785538at2759"/>